<dbReference type="Proteomes" id="UP000615455">
    <property type="component" value="Unassembled WGS sequence"/>
</dbReference>
<name>A0ABQ1FG30_9BACL</name>
<reference evidence="3" key="1">
    <citation type="journal article" date="2019" name="Int. J. Syst. Evol. Microbiol.">
        <title>The Global Catalogue of Microorganisms (GCM) 10K type strain sequencing project: providing services to taxonomists for standard genome sequencing and annotation.</title>
        <authorList>
            <consortium name="The Broad Institute Genomics Platform"/>
            <consortium name="The Broad Institute Genome Sequencing Center for Infectious Disease"/>
            <person name="Wu L."/>
            <person name="Ma J."/>
        </authorList>
    </citation>
    <scope>NUCLEOTIDE SEQUENCE [LARGE SCALE GENOMIC DNA]</scope>
    <source>
        <strain evidence="3">CGMCC 1.15043</strain>
    </source>
</reference>
<evidence type="ECO:0000256" key="1">
    <source>
        <dbReference type="SAM" id="Phobius"/>
    </source>
</evidence>
<keyword evidence="1" id="KW-0472">Membrane</keyword>
<comment type="caution">
    <text evidence="2">The sequence shown here is derived from an EMBL/GenBank/DDBJ whole genome shotgun (WGS) entry which is preliminary data.</text>
</comment>
<keyword evidence="3" id="KW-1185">Reference proteome</keyword>
<gene>
    <name evidence="2" type="ORF">GCM10008018_66000</name>
</gene>
<organism evidence="2 3">
    <name type="scientific">Paenibacillus marchantiophytorum</name>
    <dbReference type="NCBI Taxonomy" id="1619310"/>
    <lineage>
        <taxon>Bacteria</taxon>
        <taxon>Bacillati</taxon>
        <taxon>Bacillota</taxon>
        <taxon>Bacilli</taxon>
        <taxon>Bacillales</taxon>
        <taxon>Paenibacillaceae</taxon>
        <taxon>Paenibacillus</taxon>
    </lineage>
</organism>
<keyword evidence="1" id="KW-0812">Transmembrane</keyword>
<accession>A0ABQ1FG30</accession>
<evidence type="ECO:0000313" key="3">
    <source>
        <dbReference type="Proteomes" id="UP000615455"/>
    </source>
</evidence>
<feature type="transmembrane region" description="Helical" evidence="1">
    <location>
        <begin position="7"/>
        <end position="24"/>
    </location>
</feature>
<proteinExistence type="predicted"/>
<evidence type="ECO:0000313" key="2">
    <source>
        <dbReference type="EMBL" id="GGA11769.1"/>
    </source>
</evidence>
<dbReference type="RefSeq" id="WP_189019910.1">
    <property type="nucleotide sequence ID" value="NZ_BMHE01000064.1"/>
</dbReference>
<evidence type="ECO:0008006" key="4">
    <source>
        <dbReference type="Google" id="ProtNLM"/>
    </source>
</evidence>
<sequence>MSFVITLFIILIPLCMLMMSWLFAALRVVFHALAACCAYVFGIISALAVYEILRDETVFMTNIHRVFENKYFLVTGSYLGSYGIYILLKWMLQEMRAEQ</sequence>
<dbReference type="EMBL" id="BMHE01000064">
    <property type="protein sequence ID" value="GGA11769.1"/>
    <property type="molecule type" value="Genomic_DNA"/>
</dbReference>
<keyword evidence="1" id="KW-1133">Transmembrane helix</keyword>
<protein>
    <recommendedName>
        <fullName evidence="4">Transposase</fullName>
    </recommendedName>
</protein>
<feature type="transmembrane region" description="Helical" evidence="1">
    <location>
        <begin position="71"/>
        <end position="92"/>
    </location>
</feature>
<feature type="transmembrane region" description="Helical" evidence="1">
    <location>
        <begin position="30"/>
        <end position="50"/>
    </location>
</feature>